<organism evidence="1 2">
    <name type="scientific">Flintibacter hominis</name>
    <dbReference type="NCBI Taxonomy" id="2763048"/>
    <lineage>
        <taxon>Bacteria</taxon>
        <taxon>Bacillati</taxon>
        <taxon>Bacillota</taxon>
        <taxon>Clostridia</taxon>
        <taxon>Eubacteriales</taxon>
        <taxon>Flintibacter</taxon>
    </lineage>
</organism>
<accession>A0A8J6IX43</accession>
<keyword evidence="2" id="KW-1185">Reference proteome</keyword>
<dbReference type="RefSeq" id="WP_186852015.1">
    <property type="nucleotide sequence ID" value="NZ_JACOPO010000001.1"/>
</dbReference>
<dbReference type="Proteomes" id="UP000628736">
    <property type="component" value="Unassembled WGS sequence"/>
</dbReference>
<dbReference type="AlphaFoldDB" id="A0A8J6IX43"/>
<gene>
    <name evidence="1" type="ORF">H8S11_02095</name>
</gene>
<name>A0A8J6IX43_9FIRM</name>
<protein>
    <submittedName>
        <fullName evidence="1">Aspartate/glutamate racemase family protein</fullName>
    </submittedName>
</protein>
<sequence length="225" mass="24426">MSQELGILMLDTHFPRINGDIGNPATFSFPIRKKIVCGATPANICLSTDLSLLTPFIQAAQELEREGVRAITTSCGFLAIFQKELAASVSIPLFTSSLMNASFIYPMLNYNQKVGIITINEKNLTEKHLNGVGIDHIPKVIWGVSETDFGKVFTDSPDAVPFDYDALEQIMVNAAVGFQTAHPEIGAIVLECTNMPPFAKAIEMATHLPVYSIVSLANYVMSGVS</sequence>
<reference evidence="1" key="1">
    <citation type="submission" date="2020-08" db="EMBL/GenBank/DDBJ databases">
        <title>Genome public.</title>
        <authorList>
            <person name="Liu C."/>
            <person name="Sun Q."/>
        </authorList>
    </citation>
    <scope>NUCLEOTIDE SEQUENCE</scope>
    <source>
        <strain evidence="1">NSJ-23</strain>
    </source>
</reference>
<evidence type="ECO:0000313" key="2">
    <source>
        <dbReference type="Proteomes" id="UP000628736"/>
    </source>
</evidence>
<dbReference type="EMBL" id="JACOPO010000001">
    <property type="protein sequence ID" value="MBC5721615.1"/>
    <property type="molecule type" value="Genomic_DNA"/>
</dbReference>
<comment type="caution">
    <text evidence="1">The sequence shown here is derived from an EMBL/GenBank/DDBJ whole genome shotgun (WGS) entry which is preliminary data.</text>
</comment>
<proteinExistence type="predicted"/>
<evidence type="ECO:0000313" key="1">
    <source>
        <dbReference type="EMBL" id="MBC5721615.1"/>
    </source>
</evidence>
<dbReference type="NCBIfam" id="NF005679">
    <property type="entry name" value="PRK07475.1"/>
    <property type="match status" value="1"/>
</dbReference>